<gene>
    <name evidence="4" type="ORF">ESP70_015605</name>
</gene>
<keyword evidence="5" id="KW-1185">Reference proteome</keyword>
<feature type="transmembrane region" description="Helical" evidence="2">
    <location>
        <begin position="117"/>
        <end position="139"/>
    </location>
</feature>
<name>A0A5M4FB38_9ACTN</name>
<feature type="domain" description="Calcineurin-like phosphoesterase" evidence="3">
    <location>
        <begin position="257"/>
        <end position="428"/>
    </location>
</feature>
<sequence>MNRALKVLLLVLLAVGVALPTAYSTFIHSERSVVIGAHEATVQPTFSGYARIDFGTLIPQIRLPAEAPLGLGVDVRLGDSETTNLDQLVARDAVIASQPQGEIASVRSTIISMLVDAAMRGAGSALLAVIIAMLAWLAIGQARRRTIWAAARHPGRSQVLGAAGVAIVTIAALVLVAAPERPRPSDEAWVPIDTVFPELPSDDVLDNVEIAQGASTSGSKAIVEGALATYRTSVAFYGKLAVSAATTQVRKPLEGEMTALVVTDRHDNIGMDPVARAIADRAGARLLIDLGDDTSNGASWETFSINSLAREFRDFDIVSVAGNHDTGPTVRQQMKDKGFTVLDGKPVTVAGVRFLGSSDPRSSGLTAGYNGDPSDNTHSLRQQDDELEKAACDAGDVSVIAVHSPSSATRTAASGCADLVLSGHLHRQVGPTTINGTNGRTTTTLTTGTTGGAVYAFALGSKLRREAQVTIVTFADGKPVGLQPVSFEPGGIIQVADYTPITTSPR</sequence>
<dbReference type="RefSeq" id="WP_149690240.1">
    <property type="nucleotide sequence ID" value="NZ_SDPQ02000003.1"/>
</dbReference>
<dbReference type="Proteomes" id="UP000380867">
    <property type="component" value="Unassembled WGS sequence"/>
</dbReference>
<keyword evidence="2" id="KW-0472">Membrane</keyword>
<accession>A0A5M4FB38</accession>
<dbReference type="InterPro" id="IPR029052">
    <property type="entry name" value="Metallo-depent_PP-like"/>
</dbReference>
<evidence type="ECO:0000256" key="1">
    <source>
        <dbReference type="ARBA" id="ARBA00008950"/>
    </source>
</evidence>
<dbReference type="OrthoDB" id="5241348at2"/>
<protein>
    <submittedName>
        <fullName evidence="4">Metallophosphoesterase</fullName>
    </submittedName>
</protein>
<evidence type="ECO:0000313" key="5">
    <source>
        <dbReference type="Proteomes" id="UP000380867"/>
    </source>
</evidence>
<evidence type="ECO:0000259" key="3">
    <source>
        <dbReference type="Pfam" id="PF12850"/>
    </source>
</evidence>
<dbReference type="Gene3D" id="3.60.21.10">
    <property type="match status" value="1"/>
</dbReference>
<dbReference type="InterPro" id="IPR024654">
    <property type="entry name" value="Calcineurin-like_PHP_lpxH"/>
</dbReference>
<dbReference type="Pfam" id="PF12850">
    <property type="entry name" value="Metallophos_2"/>
    <property type="match status" value="1"/>
</dbReference>
<evidence type="ECO:0000313" key="4">
    <source>
        <dbReference type="EMBL" id="KAA1395578.1"/>
    </source>
</evidence>
<keyword evidence="2" id="KW-0812">Transmembrane</keyword>
<dbReference type="AlphaFoldDB" id="A0A5M4FB38"/>
<comment type="caution">
    <text evidence="4">The sequence shown here is derived from an EMBL/GenBank/DDBJ whole genome shotgun (WGS) entry which is preliminary data.</text>
</comment>
<organism evidence="4 5">
    <name type="scientific">Aeromicrobium ginsengisoli</name>
    <dbReference type="NCBI Taxonomy" id="363867"/>
    <lineage>
        <taxon>Bacteria</taxon>
        <taxon>Bacillati</taxon>
        <taxon>Actinomycetota</taxon>
        <taxon>Actinomycetes</taxon>
        <taxon>Propionibacteriales</taxon>
        <taxon>Nocardioidaceae</taxon>
        <taxon>Aeromicrobium</taxon>
    </lineage>
</organism>
<feature type="transmembrane region" description="Helical" evidence="2">
    <location>
        <begin position="159"/>
        <end position="178"/>
    </location>
</feature>
<reference evidence="4" key="1">
    <citation type="submission" date="2019-09" db="EMBL/GenBank/DDBJ databases">
        <authorList>
            <person name="Li J."/>
        </authorList>
    </citation>
    <scope>NUCLEOTIDE SEQUENCE [LARGE SCALE GENOMIC DNA]</scope>
    <source>
        <strain evidence="4">JCM 14732</strain>
    </source>
</reference>
<comment type="similarity">
    <text evidence="1">Belongs to the metallophosphoesterase superfamily. YfcE family.</text>
</comment>
<keyword evidence="2" id="KW-1133">Transmembrane helix</keyword>
<dbReference type="EMBL" id="SDPQ02000003">
    <property type="protein sequence ID" value="KAA1395578.1"/>
    <property type="molecule type" value="Genomic_DNA"/>
</dbReference>
<dbReference type="SUPFAM" id="SSF56300">
    <property type="entry name" value="Metallo-dependent phosphatases"/>
    <property type="match status" value="1"/>
</dbReference>
<evidence type="ECO:0000256" key="2">
    <source>
        <dbReference type="SAM" id="Phobius"/>
    </source>
</evidence>
<proteinExistence type="inferred from homology"/>